<feature type="signal peptide" evidence="1">
    <location>
        <begin position="1"/>
        <end position="31"/>
    </location>
</feature>
<evidence type="ECO:0000256" key="1">
    <source>
        <dbReference type="SAM" id="SignalP"/>
    </source>
</evidence>
<dbReference type="EMBL" id="JAULSV010000006">
    <property type="protein sequence ID" value="KAK0641666.1"/>
    <property type="molecule type" value="Genomic_DNA"/>
</dbReference>
<evidence type="ECO:0000313" key="2">
    <source>
        <dbReference type="EMBL" id="KAK0641666.1"/>
    </source>
</evidence>
<gene>
    <name evidence="2" type="ORF">B0T16DRAFT_219088</name>
</gene>
<evidence type="ECO:0000313" key="3">
    <source>
        <dbReference type="Proteomes" id="UP001174936"/>
    </source>
</evidence>
<accession>A0AA39XY34</accession>
<reference evidence="2" key="1">
    <citation type="submission" date="2023-06" db="EMBL/GenBank/DDBJ databases">
        <title>Genome-scale phylogeny and comparative genomics of the fungal order Sordariales.</title>
        <authorList>
            <consortium name="Lawrence Berkeley National Laboratory"/>
            <person name="Hensen N."/>
            <person name="Bonometti L."/>
            <person name="Westerberg I."/>
            <person name="Brannstrom I.O."/>
            <person name="Guillou S."/>
            <person name="Cros-Aarteil S."/>
            <person name="Calhoun S."/>
            <person name="Haridas S."/>
            <person name="Kuo A."/>
            <person name="Mondo S."/>
            <person name="Pangilinan J."/>
            <person name="Riley R."/>
            <person name="Labutti K."/>
            <person name="Andreopoulos B."/>
            <person name="Lipzen A."/>
            <person name="Chen C."/>
            <person name="Yanf M."/>
            <person name="Daum C."/>
            <person name="Ng V."/>
            <person name="Clum A."/>
            <person name="Steindorff A."/>
            <person name="Ohm R."/>
            <person name="Martin F."/>
            <person name="Silar P."/>
            <person name="Natvig D."/>
            <person name="Lalanne C."/>
            <person name="Gautier V."/>
            <person name="Ament-Velasquez S.L."/>
            <person name="Kruys A."/>
            <person name="Hutchinson M.I."/>
            <person name="Powell A.J."/>
            <person name="Barry K."/>
            <person name="Miller A.N."/>
            <person name="Grigoriev I.V."/>
            <person name="Debuchy R."/>
            <person name="Gladieux P."/>
            <person name="Thoren M.H."/>
            <person name="Johannesson H."/>
        </authorList>
    </citation>
    <scope>NUCLEOTIDE SEQUENCE</scope>
    <source>
        <strain evidence="2">SMH2532-1</strain>
    </source>
</reference>
<dbReference type="AlphaFoldDB" id="A0AA39XY34"/>
<organism evidence="2 3">
    <name type="scientific">Cercophora newfieldiana</name>
    <dbReference type="NCBI Taxonomy" id="92897"/>
    <lineage>
        <taxon>Eukaryota</taxon>
        <taxon>Fungi</taxon>
        <taxon>Dikarya</taxon>
        <taxon>Ascomycota</taxon>
        <taxon>Pezizomycotina</taxon>
        <taxon>Sordariomycetes</taxon>
        <taxon>Sordariomycetidae</taxon>
        <taxon>Sordariales</taxon>
        <taxon>Lasiosphaeriaceae</taxon>
        <taxon>Cercophora</taxon>
    </lineage>
</organism>
<keyword evidence="1" id="KW-0732">Signal</keyword>
<feature type="chain" id="PRO_5041277084" evidence="1">
    <location>
        <begin position="32"/>
        <end position="231"/>
    </location>
</feature>
<proteinExistence type="predicted"/>
<dbReference type="Proteomes" id="UP001174936">
    <property type="component" value="Unassembled WGS sequence"/>
</dbReference>
<sequence>MATAFLRLTTSSFKMISTTLLLSVLLSLAAAAPPLESAPDAAPHCNDDCLLKLIRYREEANVDWLMALPYCSIILDSPAAARIRVQPLTAPIPDDTPISTSPVDTTTEDITTTITTTITSTATTSTTTTLDYLQRRLDGSQDRDRNRCERYRARERPQPSPWKGQSEGEIRKACLRILHRVEGKVQVAPAPAKTVFVKPVAVSVSTAVVGGGTELVTLTVYMTITAGLGWM</sequence>
<keyword evidence="3" id="KW-1185">Reference proteome</keyword>
<comment type="caution">
    <text evidence="2">The sequence shown here is derived from an EMBL/GenBank/DDBJ whole genome shotgun (WGS) entry which is preliminary data.</text>
</comment>
<protein>
    <submittedName>
        <fullName evidence="2">Uncharacterized protein</fullName>
    </submittedName>
</protein>
<name>A0AA39XY34_9PEZI</name>